<reference evidence="1" key="1">
    <citation type="submission" date="2018-11" db="EMBL/GenBank/DDBJ databases">
        <authorList>
            <person name="Grassa J C."/>
        </authorList>
    </citation>
    <scope>NUCLEOTIDE SEQUENCE [LARGE SCALE GENOMIC DNA]</scope>
</reference>
<dbReference type="EnsemblPlants" id="evm.model.02.1377">
    <property type="protein sequence ID" value="cds.evm.model.02.1377"/>
    <property type="gene ID" value="evm.TU.02.1377"/>
</dbReference>
<protein>
    <submittedName>
        <fullName evidence="1">Uncharacterized protein</fullName>
    </submittedName>
</protein>
<dbReference type="Proteomes" id="UP000596661">
    <property type="component" value="Chromosome 2"/>
</dbReference>
<accession>A0A803NTE0</accession>
<dbReference type="AlphaFoldDB" id="A0A803NTE0"/>
<reference evidence="1" key="2">
    <citation type="submission" date="2021-03" db="UniProtKB">
        <authorList>
            <consortium name="EnsemblPlants"/>
        </authorList>
    </citation>
    <scope>IDENTIFICATION</scope>
</reference>
<evidence type="ECO:0000313" key="2">
    <source>
        <dbReference type="Proteomes" id="UP000596661"/>
    </source>
</evidence>
<proteinExistence type="predicted"/>
<evidence type="ECO:0000313" key="1">
    <source>
        <dbReference type="EnsemblPlants" id="cds.evm.model.02.1377"/>
    </source>
</evidence>
<keyword evidence="2" id="KW-1185">Reference proteome</keyword>
<dbReference type="EMBL" id="UZAU01000185">
    <property type="status" value="NOT_ANNOTATED_CDS"/>
    <property type="molecule type" value="Genomic_DNA"/>
</dbReference>
<name>A0A803NTE0_CANSA</name>
<organism evidence="1 2">
    <name type="scientific">Cannabis sativa</name>
    <name type="common">Hemp</name>
    <name type="synonym">Marijuana</name>
    <dbReference type="NCBI Taxonomy" id="3483"/>
    <lineage>
        <taxon>Eukaryota</taxon>
        <taxon>Viridiplantae</taxon>
        <taxon>Streptophyta</taxon>
        <taxon>Embryophyta</taxon>
        <taxon>Tracheophyta</taxon>
        <taxon>Spermatophyta</taxon>
        <taxon>Magnoliopsida</taxon>
        <taxon>eudicotyledons</taxon>
        <taxon>Gunneridae</taxon>
        <taxon>Pentapetalae</taxon>
        <taxon>rosids</taxon>
        <taxon>fabids</taxon>
        <taxon>Rosales</taxon>
        <taxon>Cannabaceae</taxon>
        <taxon>Cannabis</taxon>
    </lineage>
</organism>
<dbReference type="Gramene" id="evm.model.02.1377">
    <property type="protein sequence ID" value="cds.evm.model.02.1377"/>
    <property type="gene ID" value="evm.TU.02.1377"/>
</dbReference>
<sequence>MASKLLRPIRLRGLLSLRKELNLVRGKSGTVTSAQTTPWGYNEARECLNETELLSQPGVNHVEEELPALEPLAQIGEPETTWVSPPSTLTKENLKTLYLKI</sequence>